<feature type="compositionally biased region" description="Basic and acidic residues" evidence="1">
    <location>
        <begin position="85"/>
        <end position="97"/>
    </location>
</feature>
<evidence type="ECO:0000313" key="3">
    <source>
        <dbReference type="Proteomes" id="UP000654947"/>
    </source>
</evidence>
<accession>A0A918XBS6</accession>
<keyword evidence="3" id="KW-1185">Reference proteome</keyword>
<feature type="region of interest" description="Disordered" evidence="1">
    <location>
        <begin position="1"/>
        <end position="97"/>
    </location>
</feature>
<evidence type="ECO:0000313" key="2">
    <source>
        <dbReference type="EMBL" id="GHD22838.1"/>
    </source>
</evidence>
<evidence type="ECO:0000256" key="1">
    <source>
        <dbReference type="SAM" id="MobiDB-lite"/>
    </source>
</evidence>
<organism evidence="2 3">
    <name type="scientific">Nocardiopsis kunsanensis</name>
    <dbReference type="NCBI Taxonomy" id="141693"/>
    <lineage>
        <taxon>Bacteria</taxon>
        <taxon>Bacillati</taxon>
        <taxon>Actinomycetota</taxon>
        <taxon>Actinomycetes</taxon>
        <taxon>Streptosporangiales</taxon>
        <taxon>Nocardiopsidaceae</taxon>
        <taxon>Nocardiopsis</taxon>
    </lineage>
</organism>
<reference evidence="2 3" key="1">
    <citation type="journal article" date="2014" name="Int. J. Syst. Evol. Microbiol.">
        <title>Complete genome sequence of Corynebacterium casei LMG S-19264T (=DSM 44701T), isolated from a smear-ripened cheese.</title>
        <authorList>
            <consortium name="US DOE Joint Genome Institute (JGI-PGF)"/>
            <person name="Walter F."/>
            <person name="Albersmeier A."/>
            <person name="Kalinowski J."/>
            <person name="Ruckert C."/>
        </authorList>
    </citation>
    <scope>NUCLEOTIDE SEQUENCE [LARGE SCALE GENOMIC DNA]</scope>
    <source>
        <strain evidence="2 3">KCTC 19473</strain>
    </source>
</reference>
<protein>
    <submittedName>
        <fullName evidence="2">Uncharacterized protein</fullName>
    </submittedName>
</protein>
<dbReference type="AlphaFoldDB" id="A0A918XBS6"/>
<dbReference type="EMBL" id="BMXL01000006">
    <property type="protein sequence ID" value="GHD22838.1"/>
    <property type="molecule type" value="Genomic_DNA"/>
</dbReference>
<sequence length="97" mass="10545">MLVWAPAPAYGAHTGTINRPARHRLGLESDTGNKNHSRSRFRQQYPRAETRPATRTPAAPGLNALLGQAGPRGPRTHQPPPASMPRREQAGPDPKGR</sequence>
<proteinExistence type="predicted"/>
<feature type="compositionally biased region" description="Low complexity" evidence="1">
    <location>
        <begin position="51"/>
        <end position="60"/>
    </location>
</feature>
<name>A0A918XBS6_9ACTN</name>
<comment type="caution">
    <text evidence="2">The sequence shown here is derived from an EMBL/GenBank/DDBJ whole genome shotgun (WGS) entry which is preliminary data.</text>
</comment>
<dbReference type="Proteomes" id="UP000654947">
    <property type="component" value="Unassembled WGS sequence"/>
</dbReference>
<gene>
    <name evidence="2" type="ORF">GCM10007147_17580</name>
</gene>